<gene>
    <name evidence="2" type="ORF">GSTENG00011032001</name>
</gene>
<sequence length="55" mass="5462">DPSPRGPRGAPHPAGGPSADREQERGRDAAAAGGAAGIRGNAALLLAAYRSPLLF</sequence>
<name>Q4SXA3_TETNG</name>
<feature type="compositionally biased region" description="Low complexity" evidence="1">
    <location>
        <begin position="1"/>
        <end position="18"/>
    </location>
</feature>
<accession>Q4SXA3</accession>
<protein>
    <submittedName>
        <fullName evidence="2">(spotted green pufferfish) hypothetical protein</fullName>
    </submittedName>
</protein>
<evidence type="ECO:0000313" key="2">
    <source>
        <dbReference type="EMBL" id="CAF94729.1"/>
    </source>
</evidence>
<comment type="caution">
    <text evidence="2">The sequence shown here is derived from an EMBL/GenBank/DDBJ whole genome shotgun (WGS) entry which is preliminary data.</text>
</comment>
<feature type="compositionally biased region" description="Basic and acidic residues" evidence="1">
    <location>
        <begin position="19"/>
        <end position="28"/>
    </location>
</feature>
<dbReference type="AlphaFoldDB" id="Q4SXA3"/>
<feature type="non-terminal residue" evidence="2">
    <location>
        <position position="1"/>
    </location>
</feature>
<reference evidence="2" key="2">
    <citation type="submission" date="2004-02" db="EMBL/GenBank/DDBJ databases">
        <authorList>
            <consortium name="Genoscope"/>
            <consortium name="Whitehead Institute Centre for Genome Research"/>
        </authorList>
    </citation>
    <scope>NUCLEOTIDE SEQUENCE</scope>
</reference>
<dbReference type="EMBL" id="CAAE01012668">
    <property type="protein sequence ID" value="CAF94729.1"/>
    <property type="molecule type" value="Genomic_DNA"/>
</dbReference>
<reference evidence="2" key="1">
    <citation type="journal article" date="2004" name="Nature">
        <title>Genome duplication in the teleost fish Tetraodon nigroviridis reveals the early vertebrate proto-karyotype.</title>
        <authorList>
            <person name="Jaillon O."/>
            <person name="Aury J.-M."/>
            <person name="Brunet F."/>
            <person name="Petit J.-L."/>
            <person name="Stange-Thomann N."/>
            <person name="Mauceli E."/>
            <person name="Bouneau L."/>
            <person name="Fischer C."/>
            <person name="Ozouf-Costaz C."/>
            <person name="Bernot A."/>
            <person name="Nicaud S."/>
            <person name="Jaffe D."/>
            <person name="Fisher S."/>
            <person name="Lutfalla G."/>
            <person name="Dossat C."/>
            <person name="Segurens B."/>
            <person name="Dasilva C."/>
            <person name="Salanoubat M."/>
            <person name="Levy M."/>
            <person name="Boudet N."/>
            <person name="Castellano S."/>
            <person name="Anthouard V."/>
            <person name="Jubin C."/>
            <person name="Castelli V."/>
            <person name="Katinka M."/>
            <person name="Vacherie B."/>
            <person name="Biemont C."/>
            <person name="Skalli Z."/>
            <person name="Cattolico L."/>
            <person name="Poulain J."/>
            <person name="De Berardinis V."/>
            <person name="Cruaud C."/>
            <person name="Duprat S."/>
            <person name="Brottier P."/>
            <person name="Coutanceau J.-P."/>
            <person name="Gouzy J."/>
            <person name="Parra G."/>
            <person name="Lardier G."/>
            <person name="Chapple C."/>
            <person name="McKernan K.J."/>
            <person name="McEwan P."/>
            <person name="Bosak S."/>
            <person name="Kellis M."/>
            <person name="Volff J.-N."/>
            <person name="Guigo R."/>
            <person name="Zody M.C."/>
            <person name="Mesirov J."/>
            <person name="Lindblad-Toh K."/>
            <person name="Birren B."/>
            <person name="Nusbaum C."/>
            <person name="Kahn D."/>
            <person name="Robinson-Rechavi M."/>
            <person name="Laudet V."/>
            <person name="Schachter V."/>
            <person name="Quetier F."/>
            <person name="Saurin W."/>
            <person name="Scarpelli C."/>
            <person name="Wincker P."/>
            <person name="Lander E.S."/>
            <person name="Weissenbach J."/>
            <person name="Roest Crollius H."/>
        </authorList>
    </citation>
    <scope>NUCLEOTIDE SEQUENCE [LARGE SCALE GENOMIC DNA]</scope>
</reference>
<feature type="region of interest" description="Disordered" evidence="1">
    <location>
        <begin position="1"/>
        <end position="34"/>
    </location>
</feature>
<organism evidence="2">
    <name type="scientific">Tetraodon nigroviridis</name>
    <name type="common">Spotted green pufferfish</name>
    <name type="synonym">Chelonodon nigroviridis</name>
    <dbReference type="NCBI Taxonomy" id="99883"/>
    <lineage>
        <taxon>Eukaryota</taxon>
        <taxon>Metazoa</taxon>
        <taxon>Chordata</taxon>
        <taxon>Craniata</taxon>
        <taxon>Vertebrata</taxon>
        <taxon>Euteleostomi</taxon>
        <taxon>Actinopterygii</taxon>
        <taxon>Neopterygii</taxon>
        <taxon>Teleostei</taxon>
        <taxon>Neoteleostei</taxon>
        <taxon>Acanthomorphata</taxon>
        <taxon>Eupercaria</taxon>
        <taxon>Tetraodontiformes</taxon>
        <taxon>Tetradontoidea</taxon>
        <taxon>Tetraodontidae</taxon>
        <taxon>Tetraodon</taxon>
    </lineage>
</organism>
<dbReference type="KEGG" id="tng:GSTEN00011032G001"/>
<evidence type="ECO:0000256" key="1">
    <source>
        <dbReference type="SAM" id="MobiDB-lite"/>
    </source>
</evidence>
<proteinExistence type="predicted"/>